<dbReference type="PROSITE" id="PS51737">
    <property type="entry name" value="RECOMBINASE_DNA_BIND"/>
    <property type="match status" value="1"/>
</dbReference>
<accession>A0A0X8H091</accession>
<dbReference type="GO" id="GO:0003677">
    <property type="term" value="F:DNA binding"/>
    <property type="evidence" value="ECO:0007669"/>
    <property type="project" value="InterPro"/>
</dbReference>
<evidence type="ECO:0000313" key="2">
    <source>
        <dbReference type="EMBL" id="AMC93666.1"/>
    </source>
</evidence>
<dbReference type="Gene3D" id="3.90.1750.20">
    <property type="entry name" value="Putative Large Serine Recombinase, Chain B, Domain 2"/>
    <property type="match status" value="1"/>
</dbReference>
<dbReference type="InterPro" id="IPR011109">
    <property type="entry name" value="DNA_bind_recombinase_dom"/>
</dbReference>
<dbReference type="STRING" id="1514105.AOC36_06605"/>
<name>A0A0X8H091_9FIRM</name>
<dbReference type="GO" id="GO:0000150">
    <property type="term" value="F:DNA strand exchange activity"/>
    <property type="evidence" value="ECO:0007669"/>
    <property type="project" value="InterPro"/>
</dbReference>
<protein>
    <submittedName>
        <fullName evidence="2">Recombinase</fullName>
    </submittedName>
</protein>
<evidence type="ECO:0000313" key="3">
    <source>
        <dbReference type="Proteomes" id="UP000063781"/>
    </source>
</evidence>
<dbReference type="KEGG" id="erl:AOC36_06605"/>
<organism evidence="2 3">
    <name type="scientific">Erysipelothrix larvae</name>
    <dbReference type="NCBI Taxonomy" id="1514105"/>
    <lineage>
        <taxon>Bacteria</taxon>
        <taxon>Bacillati</taxon>
        <taxon>Bacillota</taxon>
        <taxon>Erysipelotrichia</taxon>
        <taxon>Erysipelotrichales</taxon>
        <taxon>Erysipelotrichaceae</taxon>
        <taxon>Erysipelothrix</taxon>
    </lineage>
</organism>
<dbReference type="AlphaFoldDB" id="A0A0X8H091"/>
<gene>
    <name evidence="2" type="ORF">AOC36_06605</name>
</gene>
<dbReference type="RefSeq" id="WP_061106162.1">
    <property type="nucleotide sequence ID" value="NZ_CP013213.1"/>
</dbReference>
<reference evidence="2 3" key="1">
    <citation type="submission" date="2015-10" db="EMBL/GenBank/DDBJ databases">
        <title>Erysipelothrix larvae sp. LV19 isolated from the larval gut of the rhinoceros beetle, Trypoxylus dichotomus.</title>
        <authorList>
            <person name="Lim S."/>
            <person name="Kim B.-C."/>
        </authorList>
    </citation>
    <scope>NUCLEOTIDE SEQUENCE [LARGE SCALE GENOMIC DNA]</scope>
    <source>
        <strain evidence="2 3">LV19</strain>
    </source>
</reference>
<keyword evidence="3" id="KW-1185">Reference proteome</keyword>
<dbReference type="Proteomes" id="UP000063781">
    <property type="component" value="Chromosome"/>
</dbReference>
<proteinExistence type="predicted"/>
<evidence type="ECO:0000259" key="1">
    <source>
        <dbReference type="PROSITE" id="PS51737"/>
    </source>
</evidence>
<sequence length="138" mass="15586">MAYIPYGYKIQDGVVTVDEKAAGQVKVFFEKYISGLSLTVAGEQAGIDKTHSVMGRILKNVNYLGNDTYPAIIDKEIFDKAEEVRDKRAKDLGRVVELAAFTSPPPKERFKMKKADNKMPVDPFERAEYLYSLIESEE</sequence>
<dbReference type="EMBL" id="CP013213">
    <property type="protein sequence ID" value="AMC93666.1"/>
    <property type="molecule type" value="Genomic_DNA"/>
</dbReference>
<feature type="domain" description="Recombinase" evidence="1">
    <location>
        <begin position="5"/>
        <end position="91"/>
    </location>
</feature>
<dbReference type="InterPro" id="IPR038109">
    <property type="entry name" value="DNA_bind_recomb_sf"/>
</dbReference>
<dbReference type="OrthoDB" id="2188903at2"/>